<proteinExistence type="predicted"/>
<comment type="caution">
    <text evidence="2">The sequence shown here is derived from an EMBL/GenBank/DDBJ whole genome shotgun (WGS) entry which is preliminary data.</text>
</comment>
<sequence>MAEQVAVTQDISKLLDKIKEVKYATLTTLDAQHRLHGRPMYTCEPGNDGALWFFSEKDAQKISEIKANSQVGLGYSDPSNATYVTVAGTATVSDDKQKIKDLWREDFRGFFPKGADDPNLTLIKVEIENGEYWDEPSNLFVRAFAYAKAITTGEKHHPTPDEQAKVQA</sequence>
<keyword evidence="3" id="KW-1185">Reference proteome</keyword>
<reference evidence="2 3" key="1">
    <citation type="submission" date="2019-12" db="EMBL/GenBank/DDBJ databases">
        <title>Hymenobacter sp. HMF4947 Genome sequencing and assembly.</title>
        <authorList>
            <person name="Kang H."/>
            <person name="Cha I."/>
            <person name="Kim H."/>
            <person name="Joh K."/>
        </authorList>
    </citation>
    <scope>NUCLEOTIDE SEQUENCE [LARGE SCALE GENOMIC DNA]</scope>
    <source>
        <strain evidence="2 3">HMF4947</strain>
    </source>
</reference>
<feature type="domain" description="General stress protein FMN-binding split barrel" evidence="1">
    <location>
        <begin position="10"/>
        <end position="155"/>
    </location>
</feature>
<organism evidence="2 3">
    <name type="scientific">Hymenobacter ginkgonis</name>
    <dbReference type="NCBI Taxonomy" id="2682976"/>
    <lineage>
        <taxon>Bacteria</taxon>
        <taxon>Pseudomonadati</taxon>
        <taxon>Bacteroidota</taxon>
        <taxon>Cytophagia</taxon>
        <taxon>Cytophagales</taxon>
        <taxon>Hymenobacteraceae</taxon>
        <taxon>Hymenobacter</taxon>
    </lineage>
</organism>
<dbReference type="PANTHER" id="PTHR34818">
    <property type="entry name" value="PROTEIN BLI-3"/>
    <property type="match status" value="1"/>
</dbReference>
<dbReference type="InterPro" id="IPR052917">
    <property type="entry name" value="Stress-Dev_Protein"/>
</dbReference>
<dbReference type="RefSeq" id="WP_157564670.1">
    <property type="nucleotide sequence ID" value="NZ_WQKZ01000002.1"/>
</dbReference>
<evidence type="ECO:0000313" key="2">
    <source>
        <dbReference type="EMBL" id="MVN76597.1"/>
    </source>
</evidence>
<dbReference type="EMBL" id="WQKZ01000002">
    <property type="protein sequence ID" value="MVN76597.1"/>
    <property type="molecule type" value="Genomic_DNA"/>
</dbReference>
<name>A0A7K1TDX3_9BACT</name>
<dbReference type="InterPro" id="IPR038725">
    <property type="entry name" value="YdaG_split_barrel_FMN-bd"/>
</dbReference>
<dbReference type="AlphaFoldDB" id="A0A7K1TDX3"/>
<dbReference type="PANTHER" id="PTHR34818:SF1">
    <property type="entry name" value="PROTEIN BLI-3"/>
    <property type="match status" value="1"/>
</dbReference>
<protein>
    <submittedName>
        <fullName evidence="2">General stress protein</fullName>
    </submittedName>
</protein>
<dbReference type="InterPro" id="IPR012349">
    <property type="entry name" value="Split_barrel_FMN-bd"/>
</dbReference>
<gene>
    <name evidence="2" type="ORF">GO988_09705</name>
</gene>
<evidence type="ECO:0000313" key="3">
    <source>
        <dbReference type="Proteomes" id="UP000441336"/>
    </source>
</evidence>
<dbReference type="SUPFAM" id="SSF50475">
    <property type="entry name" value="FMN-binding split barrel"/>
    <property type="match status" value="1"/>
</dbReference>
<dbReference type="Proteomes" id="UP000441336">
    <property type="component" value="Unassembled WGS sequence"/>
</dbReference>
<accession>A0A7K1TDX3</accession>
<evidence type="ECO:0000259" key="1">
    <source>
        <dbReference type="Pfam" id="PF16242"/>
    </source>
</evidence>
<dbReference type="Pfam" id="PF16242">
    <property type="entry name" value="Pyrid_ox_like"/>
    <property type="match status" value="1"/>
</dbReference>
<dbReference type="Gene3D" id="2.30.110.10">
    <property type="entry name" value="Electron Transport, Fmn-binding Protein, Chain A"/>
    <property type="match status" value="1"/>
</dbReference>